<evidence type="ECO:0000313" key="1">
    <source>
        <dbReference type="EMBL" id="KAJ9555804.1"/>
    </source>
</evidence>
<gene>
    <name evidence="1" type="ORF">OSB04_010418</name>
</gene>
<protein>
    <submittedName>
        <fullName evidence="1">Uncharacterized protein</fullName>
    </submittedName>
</protein>
<proteinExistence type="predicted"/>
<sequence length="86" mass="9617">MMSSNSKMVTNANELGLGNYSKHERTAKFKTLLKRLEKISLGTIEEPLVYGSGNFGESVELCLKRDQNVHISFGECERASSDVLYD</sequence>
<name>A0AA38T979_9ASTR</name>
<dbReference type="AlphaFoldDB" id="A0AA38T979"/>
<organism evidence="1 2">
    <name type="scientific">Centaurea solstitialis</name>
    <name type="common">yellow star-thistle</name>
    <dbReference type="NCBI Taxonomy" id="347529"/>
    <lineage>
        <taxon>Eukaryota</taxon>
        <taxon>Viridiplantae</taxon>
        <taxon>Streptophyta</taxon>
        <taxon>Embryophyta</taxon>
        <taxon>Tracheophyta</taxon>
        <taxon>Spermatophyta</taxon>
        <taxon>Magnoliopsida</taxon>
        <taxon>eudicotyledons</taxon>
        <taxon>Gunneridae</taxon>
        <taxon>Pentapetalae</taxon>
        <taxon>asterids</taxon>
        <taxon>campanulids</taxon>
        <taxon>Asterales</taxon>
        <taxon>Asteraceae</taxon>
        <taxon>Carduoideae</taxon>
        <taxon>Cardueae</taxon>
        <taxon>Centaureinae</taxon>
        <taxon>Centaurea</taxon>
    </lineage>
</organism>
<comment type="caution">
    <text evidence="1">The sequence shown here is derived from an EMBL/GenBank/DDBJ whole genome shotgun (WGS) entry which is preliminary data.</text>
</comment>
<dbReference type="EMBL" id="JARYMX010000003">
    <property type="protein sequence ID" value="KAJ9555804.1"/>
    <property type="molecule type" value="Genomic_DNA"/>
</dbReference>
<keyword evidence="2" id="KW-1185">Reference proteome</keyword>
<accession>A0AA38T979</accession>
<dbReference type="Proteomes" id="UP001172457">
    <property type="component" value="Chromosome 3"/>
</dbReference>
<reference evidence="1" key="1">
    <citation type="submission" date="2023-03" db="EMBL/GenBank/DDBJ databases">
        <title>Chromosome-scale reference genome and RAD-based genetic map of yellow starthistle (Centaurea solstitialis) reveal putative structural variation and QTLs associated with invader traits.</title>
        <authorList>
            <person name="Reatini B."/>
            <person name="Cang F.A."/>
            <person name="Jiang Q."/>
            <person name="Mckibben M.T.W."/>
            <person name="Barker M.S."/>
            <person name="Rieseberg L.H."/>
            <person name="Dlugosch K.M."/>
        </authorList>
    </citation>
    <scope>NUCLEOTIDE SEQUENCE</scope>
    <source>
        <strain evidence="1">CAN-66</strain>
        <tissue evidence="1">Leaf</tissue>
    </source>
</reference>
<evidence type="ECO:0000313" key="2">
    <source>
        <dbReference type="Proteomes" id="UP001172457"/>
    </source>
</evidence>